<feature type="transmembrane region" description="Helical" evidence="1">
    <location>
        <begin position="390"/>
        <end position="407"/>
    </location>
</feature>
<gene>
    <name evidence="3" type="ORF">NCTC11432_02545</name>
</gene>
<feature type="transmembrane region" description="Helical" evidence="1">
    <location>
        <begin position="37"/>
        <end position="57"/>
    </location>
</feature>
<sequence length="546" mass="63609">MLLILFSSIFIIPVLMGWGEIIENLSGILFRGITGKILSGILIISLTWTIVSFFFPLNVYVESVSIFFGLFIFFRNKLYLELYHFSKKDFRLIGIASLLTLFAGSFYPYILDHFGYYIPTLKWLTEHGLIKGISNVDLTLGQMSVWHIFQAGFSNFSDPFLRINTVLLIIYVLYIVERKNWIHLCFLPVLLLFSQSPSPDLPCIIFSLIILNELIAGNKNTTLLFAFSTFVFAIKPTMIWLPVLVFLSSVFIFKNNFKQLLLGTPILFLFFLKNLWTFGYPIFPVAIGDLGLFWKPNPEVLKISSEFAVMKTYDMQYTYKEIQQFSTVDHIKNWFSLDGIKSKINILFVLSLVIFILFTVIKKRKLITFICISILIKSIFILAFSAQYRFFLDVFFVIFFVMLYEYFDQKKSIVVFSALSLLFVSILSYPEFVRKYIPGFRAGSFMAGFEKEQLYKPLNYKYEKFNTFKVGNFNFNVVHKYPYSFDTPIPAITPSYLFDDAKAGIFPQLSDKNDVKKGFIWKKMSQDEKREVQKIINTIKNTYKQN</sequence>
<dbReference type="AlphaFoldDB" id="A0A448B330"/>
<keyword evidence="1" id="KW-1133">Transmembrane helix</keyword>
<feature type="transmembrane region" description="Helical" evidence="1">
    <location>
        <begin position="159"/>
        <end position="176"/>
    </location>
</feature>
<dbReference type="Pfam" id="PF26626">
    <property type="entry name" value="DUF8201"/>
    <property type="match status" value="1"/>
</dbReference>
<reference evidence="3 4" key="1">
    <citation type="submission" date="2018-12" db="EMBL/GenBank/DDBJ databases">
        <authorList>
            <consortium name="Pathogen Informatics"/>
        </authorList>
    </citation>
    <scope>NUCLEOTIDE SEQUENCE [LARGE SCALE GENOMIC DNA]</scope>
    <source>
        <strain evidence="3 4">NCTC11432</strain>
    </source>
</reference>
<keyword evidence="1" id="KW-0812">Transmembrane</keyword>
<evidence type="ECO:0000259" key="2">
    <source>
        <dbReference type="Pfam" id="PF26626"/>
    </source>
</evidence>
<feature type="domain" description="DUF8201" evidence="2">
    <location>
        <begin position="1"/>
        <end position="396"/>
    </location>
</feature>
<dbReference type="STRING" id="525257.HMPREF0204_11911"/>
<evidence type="ECO:0000313" key="4">
    <source>
        <dbReference type="Proteomes" id="UP000279227"/>
    </source>
</evidence>
<dbReference type="NCBIfam" id="NF047510">
    <property type="entry name" value="LIC_10190_fam"/>
    <property type="match status" value="1"/>
</dbReference>
<evidence type="ECO:0000313" key="3">
    <source>
        <dbReference type="EMBL" id="VEE08218.1"/>
    </source>
</evidence>
<feature type="transmembrane region" description="Helical" evidence="1">
    <location>
        <begin position="6"/>
        <end position="25"/>
    </location>
</feature>
<organism evidence="3 4">
    <name type="scientific">Chryseobacterium gleum</name>
    <name type="common">Flavobacterium gleum</name>
    <dbReference type="NCBI Taxonomy" id="250"/>
    <lineage>
        <taxon>Bacteria</taxon>
        <taxon>Pseudomonadati</taxon>
        <taxon>Bacteroidota</taxon>
        <taxon>Flavobacteriia</taxon>
        <taxon>Flavobacteriales</taxon>
        <taxon>Weeksellaceae</taxon>
        <taxon>Chryseobacterium group</taxon>
        <taxon>Chryseobacterium</taxon>
    </lineage>
</organism>
<feature type="transmembrane region" description="Helical" evidence="1">
    <location>
        <begin position="260"/>
        <end position="283"/>
    </location>
</feature>
<feature type="transmembrane region" description="Helical" evidence="1">
    <location>
        <begin position="223"/>
        <end position="253"/>
    </location>
</feature>
<dbReference type="InterPro" id="IPR058065">
    <property type="entry name" value="LIC_10190-like"/>
</dbReference>
<accession>A0A448B330</accession>
<feature type="transmembrane region" description="Helical" evidence="1">
    <location>
        <begin position="414"/>
        <end position="432"/>
    </location>
</feature>
<dbReference type="InterPro" id="IPR058514">
    <property type="entry name" value="DUF8201"/>
</dbReference>
<proteinExistence type="predicted"/>
<feature type="transmembrane region" description="Helical" evidence="1">
    <location>
        <begin position="188"/>
        <end position="211"/>
    </location>
</feature>
<dbReference type="EMBL" id="LR134289">
    <property type="protein sequence ID" value="VEE08218.1"/>
    <property type="molecule type" value="Genomic_DNA"/>
</dbReference>
<feature type="transmembrane region" description="Helical" evidence="1">
    <location>
        <begin position="366"/>
        <end position="384"/>
    </location>
</feature>
<dbReference type="RefSeq" id="WP_041461391.1">
    <property type="nucleotide sequence ID" value="NZ_CP068486.1"/>
</dbReference>
<dbReference type="Proteomes" id="UP000279227">
    <property type="component" value="Chromosome"/>
</dbReference>
<name>A0A448B330_CHRGE</name>
<keyword evidence="1" id="KW-0472">Membrane</keyword>
<protein>
    <recommendedName>
        <fullName evidence="2">DUF8201 domain-containing protein</fullName>
    </recommendedName>
</protein>
<dbReference type="GeneID" id="93020370"/>
<dbReference type="KEGG" id="cgle:NCTC11432_02545"/>
<evidence type="ECO:0000256" key="1">
    <source>
        <dbReference type="SAM" id="Phobius"/>
    </source>
</evidence>
<feature type="transmembrane region" description="Helical" evidence="1">
    <location>
        <begin position="344"/>
        <end position="361"/>
    </location>
</feature>
<feature type="transmembrane region" description="Helical" evidence="1">
    <location>
        <begin position="92"/>
        <end position="110"/>
    </location>
</feature>